<accession>A0A839Y4F4</accession>
<evidence type="ECO:0000313" key="3">
    <source>
        <dbReference type="Proteomes" id="UP000580718"/>
    </source>
</evidence>
<gene>
    <name evidence="2" type="ORF">FHX36_003360</name>
</gene>
<feature type="compositionally biased region" description="Low complexity" evidence="1">
    <location>
        <begin position="105"/>
        <end position="128"/>
    </location>
</feature>
<reference evidence="2 3" key="1">
    <citation type="submission" date="2020-08" db="EMBL/GenBank/DDBJ databases">
        <title>Sequencing the genomes of 1000 actinobacteria strains.</title>
        <authorList>
            <person name="Klenk H.-P."/>
        </authorList>
    </citation>
    <scope>NUCLEOTIDE SEQUENCE [LARGE SCALE GENOMIC DNA]</scope>
    <source>
        <strain evidence="2 3">DSM 16678</strain>
    </source>
</reference>
<dbReference type="AlphaFoldDB" id="A0A839Y4F4"/>
<feature type="region of interest" description="Disordered" evidence="1">
    <location>
        <begin position="92"/>
        <end position="188"/>
    </location>
</feature>
<organism evidence="2 3">
    <name type="scientific">Modestobacter versicolor</name>
    <dbReference type="NCBI Taxonomy" id="429133"/>
    <lineage>
        <taxon>Bacteria</taxon>
        <taxon>Bacillati</taxon>
        <taxon>Actinomycetota</taxon>
        <taxon>Actinomycetes</taxon>
        <taxon>Geodermatophilales</taxon>
        <taxon>Geodermatophilaceae</taxon>
        <taxon>Modestobacter</taxon>
    </lineage>
</organism>
<proteinExistence type="predicted"/>
<evidence type="ECO:0000256" key="1">
    <source>
        <dbReference type="SAM" id="MobiDB-lite"/>
    </source>
</evidence>
<feature type="compositionally biased region" description="Low complexity" evidence="1">
    <location>
        <begin position="139"/>
        <end position="171"/>
    </location>
</feature>
<dbReference type="RefSeq" id="WP_181428694.1">
    <property type="nucleotide sequence ID" value="NZ_JACIBU010000001.1"/>
</dbReference>
<dbReference type="EMBL" id="JACIBU010000001">
    <property type="protein sequence ID" value="MBB3677625.1"/>
    <property type="molecule type" value="Genomic_DNA"/>
</dbReference>
<evidence type="ECO:0000313" key="2">
    <source>
        <dbReference type="EMBL" id="MBB3677625.1"/>
    </source>
</evidence>
<comment type="caution">
    <text evidence="2">The sequence shown here is derived from an EMBL/GenBank/DDBJ whole genome shotgun (WGS) entry which is preliminary data.</text>
</comment>
<name>A0A839Y4F4_9ACTN</name>
<sequence length="188" mass="19514">MSKPDEQPTTVIPQQTVEQPAVSTAPATRRTGIWQHVPARIGRARTSTVVIGCLFVLLFALNAALPRDEGQTTTVTTSDGRTVEVPCSYVSCDTATPTPTPTPTPGTTAPTTTRAPATSAPSTTSRAPETTEEQEEQETTTPTTTTRAPSSSAPASSRATTTSRAPATSAEPSEEDEEPSAESSAPTS</sequence>
<dbReference type="Proteomes" id="UP000580718">
    <property type="component" value="Unassembled WGS sequence"/>
</dbReference>
<protein>
    <submittedName>
        <fullName evidence="2">Type IV secretory pathway VirB10-like protein</fullName>
    </submittedName>
</protein>